<dbReference type="PROSITE" id="PS00211">
    <property type="entry name" value="ABC_TRANSPORTER_1"/>
    <property type="match status" value="1"/>
</dbReference>
<evidence type="ECO:0000256" key="9">
    <source>
        <dbReference type="ARBA" id="ARBA00023136"/>
    </source>
</evidence>
<comment type="subcellular location">
    <subcellularLocation>
        <location evidence="1">Cell membrane</location>
        <topology evidence="1">Peripheral membrane protein</topology>
    </subcellularLocation>
</comment>
<dbReference type="GO" id="GO:0005886">
    <property type="term" value="C:plasma membrane"/>
    <property type="evidence" value="ECO:0007669"/>
    <property type="project" value="UniProtKB-SubCell"/>
</dbReference>
<dbReference type="InterPro" id="IPR050388">
    <property type="entry name" value="ABC_Ni/Peptide_Import"/>
</dbReference>
<comment type="similarity">
    <text evidence="2">Belongs to the ABC transporter superfamily.</text>
</comment>
<dbReference type="InterPro" id="IPR003439">
    <property type="entry name" value="ABC_transporter-like_ATP-bd"/>
</dbReference>
<dbReference type="KEGG" id="rhom:FRIFI_1565"/>
<dbReference type="NCBIfam" id="TIGR01727">
    <property type="entry name" value="oligo_HPY"/>
    <property type="match status" value="1"/>
</dbReference>
<dbReference type="PROSITE" id="PS50893">
    <property type="entry name" value="ABC_TRANSPORTER_2"/>
    <property type="match status" value="1"/>
</dbReference>
<gene>
    <name evidence="11" type="ORF">FRIFI_1565</name>
</gene>
<evidence type="ECO:0000313" key="11">
    <source>
        <dbReference type="EMBL" id="CEI73099.1"/>
    </source>
</evidence>
<keyword evidence="6" id="KW-0547">Nucleotide-binding</keyword>
<keyword evidence="4" id="KW-1003">Cell membrane</keyword>
<keyword evidence="8" id="KW-1278">Translocase</keyword>
<dbReference type="PANTHER" id="PTHR43297:SF14">
    <property type="entry name" value="ATPASE AAA-TYPE CORE DOMAIN-CONTAINING PROTEIN"/>
    <property type="match status" value="1"/>
</dbReference>
<dbReference type="InterPro" id="IPR013563">
    <property type="entry name" value="Oligopep_ABC_C"/>
</dbReference>
<dbReference type="CDD" id="cd03257">
    <property type="entry name" value="ABC_NikE_OppD_transporters"/>
    <property type="match status" value="1"/>
</dbReference>
<dbReference type="PANTHER" id="PTHR43297">
    <property type="entry name" value="OLIGOPEPTIDE TRANSPORT ATP-BINDING PROTEIN APPD"/>
    <property type="match status" value="1"/>
</dbReference>
<evidence type="ECO:0000256" key="7">
    <source>
        <dbReference type="ARBA" id="ARBA00022840"/>
    </source>
</evidence>
<dbReference type="AlphaFoldDB" id="A0A2P2BRV9"/>
<name>A0A2P2BRV9_9FIRM</name>
<reference evidence="11 12" key="1">
    <citation type="submission" date="2014-09" db="EMBL/GenBank/DDBJ databases">
        <authorList>
            <person name="Hornung B.V."/>
        </authorList>
    </citation>
    <scope>NUCLEOTIDE SEQUENCE [LARGE SCALE GENOMIC DNA]</scope>
    <source>
        <strain evidence="11 12">FRIFI</strain>
    </source>
</reference>
<protein>
    <submittedName>
        <fullName evidence="11">Dipeptide transport ATP-binding protein DppD</fullName>
    </submittedName>
</protein>
<dbReference type="GO" id="GO:0005524">
    <property type="term" value="F:ATP binding"/>
    <property type="evidence" value="ECO:0007669"/>
    <property type="project" value="UniProtKB-KW"/>
</dbReference>
<evidence type="ECO:0000313" key="12">
    <source>
        <dbReference type="Proteomes" id="UP000245695"/>
    </source>
</evidence>
<keyword evidence="3" id="KW-0813">Transport</keyword>
<evidence type="ECO:0000256" key="3">
    <source>
        <dbReference type="ARBA" id="ARBA00022448"/>
    </source>
</evidence>
<dbReference type="Proteomes" id="UP000245695">
    <property type="component" value="Chromosome 1"/>
</dbReference>
<evidence type="ECO:0000256" key="5">
    <source>
        <dbReference type="ARBA" id="ARBA00022519"/>
    </source>
</evidence>
<feature type="domain" description="ABC transporter" evidence="10">
    <location>
        <begin position="5"/>
        <end position="262"/>
    </location>
</feature>
<sequence>MENIITVKNLKTYFYANNRCNKALNGVSMEIKRGKTLCIVGESGCGKSVTASSIMQLLPKFSRIEEGEIIYHSEDGKDIEIHKLEKNSKEMRRLRGKDIAMIFQDPMTALNPVYTIGWQIVEMIRSHENISKKEAKERALKLLKDMGIPLAEKRIDQYPHEFSGGMRQRAMIAMAMSCNPKVLIADEPTTALDVTIQAQIFELMEKLKREYNTAIMLITHDMGVVCELADDVAVMYMGNIIESGSAKEVLENPSHPYTKALLKSIPVLGKGADQDINPIKGATPDPFDRPPGCQFAPRCDYYSKECDEKMPEEEFVNGSTHMVRCIKCKEVALNV</sequence>
<evidence type="ECO:0000256" key="6">
    <source>
        <dbReference type="ARBA" id="ARBA00022741"/>
    </source>
</evidence>
<evidence type="ECO:0000256" key="4">
    <source>
        <dbReference type="ARBA" id="ARBA00022475"/>
    </source>
</evidence>
<keyword evidence="5" id="KW-0997">Cell inner membrane</keyword>
<evidence type="ECO:0000259" key="10">
    <source>
        <dbReference type="PROSITE" id="PS50893"/>
    </source>
</evidence>
<proteinExistence type="inferred from homology"/>
<evidence type="ECO:0000256" key="2">
    <source>
        <dbReference type="ARBA" id="ARBA00005417"/>
    </source>
</evidence>
<dbReference type="FunFam" id="3.40.50.300:FF:000016">
    <property type="entry name" value="Oligopeptide ABC transporter ATP-binding component"/>
    <property type="match status" value="1"/>
</dbReference>
<dbReference type="InterPro" id="IPR003593">
    <property type="entry name" value="AAA+_ATPase"/>
</dbReference>
<dbReference type="SMART" id="SM00382">
    <property type="entry name" value="AAA"/>
    <property type="match status" value="1"/>
</dbReference>
<dbReference type="Pfam" id="PF00005">
    <property type="entry name" value="ABC_tran"/>
    <property type="match status" value="1"/>
</dbReference>
<accession>A0A2P2BRV9</accession>
<dbReference type="InterPro" id="IPR027417">
    <property type="entry name" value="P-loop_NTPase"/>
</dbReference>
<dbReference type="GO" id="GO:0016887">
    <property type="term" value="F:ATP hydrolysis activity"/>
    <property type="evidence" value="ECO:0007669"/>
    <property type="project" value="InterPro"/>
</dbReference>
<keyword evidence="9" id="KW-0472">Membrane</keyword>
<keyword evidence="12" id="KW-1185">Reference proteome</keyword>
<evidence type="ECO:0000256" key="8">
    <source>
        <dbReference type="ARBA" id="ARBA00022967"/>
    </source>
</evidence>
<organism evidence="11 12">
    <name type="scientific">Romboutsia hominis</name>
    <dbReference type="NCBI Taxonomy" id="1507512"/>
    <lineage>
        <taxon>Bacteria</taxon>
        <taxon>Bacillati</taxon>
        <taxon>Bacillota</taxon>
        <taxon>Clostridia</taxon>
        <taxon>Peptostreptococcales</taxon>
        <taxon>Peptostreptococcaceae</taxon>
        <taxon>Romboutsia</taxon>
    </lineage>
</organism>
<evidence type="ECO:0000256" key="1">
    <source>
        <dbReference type="ARBA" id="ARBA00004202"/>
    </source>
</evidence>
<dbReference type="InterPro" id="IPR017871">
    <property type="entry name" value="ABC_transporter-like_CS"/>
</dbReference>
<dbReference type="GO" id="GO:0015833">
    <property type="term" value="P:peptide transport"/>
    <property type="evidence" value="ECO:0007669"/>
    <property type="project" value="InterPro"/>
</dbReference>
<keyword evidence="7 11" id="KW-0067">ATP-binding</keyword>
<dbReference type="SUPFAM" id="SSF52540">
    <property type="entry name" value="P-loop containing nucleoside triphosphate hydrolases"/>
    <property type="match status" value="1"/>
</dbReference>
<dbReference type="Gene3D" id="3.40.50.300">
    <property type="entry name" value="P-loop containing nucleotide triphosphate hydrolases"/>
    <property type="match status" value="1"/>
</dbReference>
<dbReference type="Pfam" id="PF08352">
    <property type="entry name" value="oligo_HPY"/>
    <property type="match status" value="1"/>
</dbReference>
<dbReference type="EMBL" id="LN650648">
    <property type="protein sequence ID" value="CEI73099.1"/>
    <property type="molecule type" value="Genomic_DNA"/>
</dbReference>
<dbReference type="RefSeq" id="WP_092925527.1">
    <property type="nucleotide sequence ID" value="NZ_FJTZ01000012.1"/>
</dbReference>